<proteinExistence type="predicted"/>
<feature type="binding site" evidence="1">
    <location>
        <begin position="9"/>
        <end position="16"/>
    </location>
    <ligand>
        <name>substrate</name>
    </ligand>
</feature>
<dbReference type="InterPro" id="IPR029033">
    <property type="entry name" value="His_PPase_superfam"/>
</dbReference>
<name>A0A0R2AHI6_9LACO</name>
<evidence type="ECO:0000313" key="2">
    <source>
        <dbReference type="EMBL" id="KRM66239.1"/>
    </source>
</evidence>
<dbReference type="SMART" id="SM00855">
    <property type="entry name" value="PGAM"/>
    <property type="match status" value="1"/>
</dbReference>
<dbReference type="Pfam" id="PF00300">
    <property type="entry name" value="His_Phos_1"/>
    <property type="match status" value="1"/>
</dbReference>
<evidence type="ECO:0000256" key="1">
    <source>
        <dbReference type="PIRSR" id="PIRSR613078-2"/>
    </source>
</evidence>
<keyword evidence="3" id="KW-1185">Reference proteome</keyword>
<dbReference type="RefSeq" id="WP_056975663.1">
    <property type="nucleotide sequence ID" value="NZ_AYYP01000006.1"/>
</dbReference>
<feature type="binding site" evidence="1">
    <location>
        <position position="61"/>
    </location>
    <ligand>
        <name>substrate</name>
    </ligand>
</feature>
<dbReference type="SUPFAM" id="SSF53254">
    <property type="entry name" value="Phosphoglycerate mutase-like"/>
    <property type="match status" value="1"/>
</dbReference>
<gene>
    <name evidence="2" type="ORF">FC14_GL000185</name>
</gene>
<evidence type="ECO:0000313" key="3">
    <source>
        <dbReference type="Proteomes" id="UP000051008"/>
    </source>
</evidence>
<protein>
    <submittedName>
        <fullName evidence="2">Phosphoglycerate mutase family protein</fullName>
    </submittedName>
</protein>
<dbReference type="OrthoDB" id="9782128at2"/>
<dbReference type="PROSITE" id="PS00175">
    <property type="entry name" value="PG_MUTASE"/>
    <property type="match status" value="1"/>
</dbReference>
<comment type="caution">
    <text evidence="2">The sequence shown here is derived from an EMBL/GenBank/DDBJ whole genome shotgun (WGS) entry which is preliminary data.</text>
</comment>
<dbReference type="InterPro" id="IPR013078">
    <property type="entry name" value="His_Pase_superF_clade-1"/>
</dbReference>
<dbReference type="EMBL" id="AYYP01000006">
    <property type="protein sequence ID" value="KRM66239.1"/>
    <property type="molecule type" value="Genomic_DNA"/>
</dbReference>
<dbReference type="PANTHER" id="PTHR48100">
    <property type="entry name" value="BROAD-SPECIFICITY PHOSPHATASE YOR283W-RELATED"/>
    <property type="match status" value="1"/>
</dbReference>
<dbReference type="Proteomes" id="UP000051008">
    <property type="component" value="Unassembled WGS sequence"/>
</dbReference>
<reference evidence="2 3" key="1">
    <citation type="journal article" date="2015" name="Genome Announc.">
        <title>Expanding the biotechnology potential of lactobacilli through comparative genomics of 213 strains and associated genera.</title>
        <authorList>
            <person name="Sun Z."/>
            <person name="Harris H.M."/>
            <person name="McCann A."/>
            <person name="Guo C."/>
            <person name="Argimon S."/>
            <person name="Zhang W."/>
            <person name="Yang X."/>
            <person name="Jeffery I.B."/>
            <person name="Cooney J.C."/>
            <person name="Kagawa T.F."/>
            <person name="Liu W."/>
            <person name="Song Y."/>
            <person name="Salvetti E."/>
            <person name="Wrobel A."/>
            <person name="Rasinkangas P."/>
            <person name="Parkhill J."/>
            <person name="Rea M.C."/>
            <person name="O'Sullivan O."/>
            <person name="Ritari J."/>
            <person name="Douillard F.P."/>
            <person name="Paul Ross R."/>
            <person name="Yang R."/>
            <person name="Briner A.E."/>
            <person name="Felis G.E."/>
            <person name="de Vos W.M."/>
            <person name="Barrangou R."/>
            <person name="Klaenhammer T.R."/>
            <person name="Caufield P.W."/>
            <person name="Cui Y."/>
            <person name="Zhang H."/>
            <person name="O'Toole P.W."/>
        </authorList>
    </citation>
    <scope>NUCLEOTIDE SEQUENCE [LARGE SCALE GENOMIC DNA]</scope>
    <source>
        <strain evidence="2 3">DSM 20509</strain>
    </source>
</reference>
<dbReference type="CDD" id="cd07067">
    <property type="entry name" value="HP_PGM_like"/>
    <property type="match status" value="1"/>
</dbReference>
<dbReference type="InterPro" id="IPR050275">
    <property type="entry name" value="PGM_Phosphatase"/>
</dbReference>
<dbReference type="InterPro" id="IPR001345">
    <property type="entry name" value="PG/BPGM_mutase_AS"/>
</dbReference>
<dbReference type="Gene3D" id="3.40.50.1240">
    <property type="entry name" value="Phosphoglycerate mutase-like"/>
    <property type="match status" value="1"/>
</dbReference>
<organism evidence="2 3">
    <name type="scientific">Ligilactobacillus agilis DSM 20509</name>
    <dbReference type="NCBI Taxonomy" id="1423718"/>
    <lineage>
        <taxon>Bacteria</taxon>
        <taxon>Bacillati</taxon>
        <taxon>Bacillota</taxon>
        <taxon>Bacilli</taxon>
        <taxon>Lactobacillales</taxon>
        <taxon>Lactobacillaceae</taxon>
        <taxon>Ligilactobacillus</taxon>
    </lineage>
</organism>
<dbReference type="AlphaFoldDB" id="A0A0R2AHI6"/>
<dbReference type="GO" id="GO:0016791">
    <property type="term" value="F:phosphatase activity"/>
    <property type="evidence" value="ECO:0007669"/>
    <property type="project" value="TreeGrafter"/>
</dbReference>
<accession>A0A0R2AHI6</accession>
<dbReference type="GO" id="GO:0005737">
    <property type="term" value="C:cytoplasm"/>
    <property type="evidence" value="ECO:0007669"/>
    <property type="project" value="TreeGrafter"/>
</dbReference>
<sequence length="196" mass="22247">MTKTLYLMRHGQTLFNQMHKIQGFCDSPLTDLGINQAKLARAYFNDRQIKLTAAFCSTSERASDTLEIVTNNSLPYTRLKGLKEWNFGRFEVQDEALNPPLPYKDFFKTFGGEGQSEVGLRMEATILDLMATAAGENVLVVSHGAACACFYRQVTGQSQLPIRGIKNCSIFKYQYADHHLTYQDLWQPDFSQLDNK</sequence>
<dbReference type="PATRIC" id="fig|1423718.3.peg.196"/>
<dbReference type="PANTHER" id="PTHR48100:SF5">
    <property type="entry name" value="HISTIDINE PHOSPHATASE FAMILY PROTEIN"/>
    <property type="match status" value="1"/>
</dbReference>